<reference evidence="4 5" key="1">
    <citation type="submission" date="2018-03" db="EMBL/GenBank/DDBJ databases">
        <title>Genomic Encyclopedia of Archaeal and Bacterial Type Strains, Phase II (KMG-II): from individual species to whole genera.</title>
        <authorList>
            <person name="Goeker M."/>
        </authorList>
    </citation>
    <scope>NUCLEOTIDE SEQUENCE [LARGE SCALE GENOMIC DNA]</scope>
    <source>
        <strain evidence="4 5">DSM 44889</strain>
    </source>
</reference>
<feature type="domain" description="Lsr2 DNA-binding" evidence="3">
    <location>
        <begin position="74"/>
        <end position="109"/>
    </location>
</feature>
<keyword evidence="1" id="KW-0238">DNA-binding</keyword>
<protein>
    <submittedName>
        <fullName evidence="4">Lsr2 protein</fullName>
    </submittedName>
</protein>
<feature type="domain" description="Lsr2 dimerization" evidence="2">
    <location>
        <begin position="1"/>
        <end position="57"/>
    </location>
</feature>
<evidence type="ECO:0000313" key="5">
    <source>
        <dbReference type="Proteomes" id="UP000245469"/>
    </source>
</evidence>
<evidence type="ECO:0000259" key="3">
    <source>
        <dbReference type="Pfam" id="PF23359"/>
    </source>
</evidence>
<dbReference type="Gene3D" id="3.30.60.230">
    <property type="entry name" value="Lsr2, dimerization domain"/>
    <property type="match status" value="1"/>
</dbReference>
<gene>
    <name evidence="4" type="ORF">BXY45_10548</name>
</gene>
<dbReference type="Proteomes" id="UP000245469">
    <property type="component" value="Unassembled WGS sequence"/>
</dbReference>
<dbReference type="Pfam" id="PF23359">
    <property type="entry name" value="Lsr2_DNA-bd"/>
    <property type="match status" value="1"/>
</dbReference>
<evidence type="ECO:0000259" key="2">
    <source>
        <dbReference type="Pfam" id="PF11774"/>
    </source>
</evidence>
<sequence>MATKTITHITDDLDGVSDAETVKFGLWGATYEIDLSDENQKKLEAALEPFLAVARKSTAPAAARRTSAARSTSSDYDAKAVRAWAASNGVTVPARGRIPGKVLEQYQAAH</sequence>
<dbReference type="InterPro" id="IPR036625">
    <property type="entry name" value="E3-bd_dom_sf"/>
</dbReference>
<dbReference type="OrthoDB" id="4113332at2"/>
<dbReference type="GO" id="GO:0003677">
    <property type="term" value="F:DNA binding"/>
    <property type="evidence" value="ECO:0007669"/>
    <property type="project" value="UniProtKB-KW"/>
</dbReference>
<proteinExistence type="predicted"/>
<evidence type="ECO:0000313" key="4">
    <source>
        <dbReference type="EMBL" id="PWJ54844.1"/>
    </source>
</evidence>
<name>A0A316AD83_9ACTN</name>
<dbReference type="RefSeq" id="WP_109773363.1">
    <property type="nucleotide sequence ID" value="NZ_QGDQ01000005.1"/>
</dbReference>
<dbReference type="InterPro" id="IPR042261">
    <property type="entry name" value="Lsr2-like_dimerization"/>
</dbReference>
<keyword evidence="5" id="KW-1185">Reference proteome</keyword>
<dbReference type="AlphaFoldDB" id="A0A316AD83"/>
<dbReference type="InterPro" id="IPR024412">
    <property type="entry name" value="Lsr2_dim_dom"/>
</dbReference>
<dbReference type="Gene3D" id="4.10.320.10">
    <property type="entry name" value="E3-binding domain"/>
    <property type="match status" value="1"/>
</dbReference>
<evidence type="ECO:0000256" key="1">
    <source>
        <dbReference type="ARBA" id="ARBA00023125"/>
    </source>
</evidence>
<organism evidence="4 5">
    <name type="scientific">Quadrisphaera granulorum</name>
    <dbReference type="NCBI Taxonomy" id="317664"/>
    <lineage>
        <taxon>Bacteria</taxon>
        <taxon>Bacillati</taxon>
        <taxon>Actinomycetota</taxon>
        <taxon>Actinomycetes</taxon>
        <taxon>Kineosporiales</taxon>
        <taxon>Kineosporiaceae</taxon>
        <taxon>Quadrisphaera</taxon>
    </lineage>
</organism>
<accession>A0A316AD83</accession>
<dbReference type="InterPro" id="IPR055370">
    <property type="entry name" value="Lsr2_DNA-bd"/>
</dbReference>
<dbReference type="EMBL" id="QGDQ01000005">
    <property type="protein sequence ID" value="PWJ54844.1"/>
    <property type="molecule type" value="Genomic_DNA"/>
</dbReference>
<comment type="caution">
    <text evidence="4">The sequence shown here is derived from an EMBL/GenBank/DDBJ whole genome shotgun (WGS) entry which is preliminary data.</text>
</comment>
<dbReference type="GO" id="GO:0016746">
    <property type="term" value="F:acyltransferase activity"/>
    <property type="evidence" value="ECO:0007669"/>
    <property type="project" value="InterPro"/>
</dbReference>
<dbReference type="Pfam" id="PF11774">
    <property type="entry name" value="Lsr2"/>
    <property type="match status" value="1"/>
</dbReference>